<dbReference type="Proteomes" id="UP000799779">
    <property type="component" value="Unassembled WGS sequence"/>
</dbReference>
<dbReference type="AlphaFoldDB" id="A0A6A5X386"/>
<evidence type="ECO:0000313" key="4">
    <source>
        <dbReference type="Proteomes" id="UP000799779"/>
    </source>
</evidence>
<name>A0A6A5X386_9PLEO</name>
<keyword evidence="1" id="KW-0472">Membrane</keyword>
<dbReference type="EMBL" id="ML977557">
    <property type="protein sequence ID" value="KAF2007379.1"/>
    <property type="molecule type" value="Genomic_DNA"/>
</dbReference>
<feature type="domain" description="DUF6594" evidence="2">
    <location>
        <begin position="31"/>
        <end position="114"/>
    </location>
</feature>
<evidence type="ECO:0000256" key="1">
    <source>
        <dbReference type="SAM" id="Phobius"/>
    </source>
</evidence>
<keyword evidence="1" id="KW-0812">Transmembrane</keyword>
<gene>
    <name evidence="3" type="ORF">P154DRAFT_569262</name>
</gene>
<dbReference type="PANTHER" id="PTHR34502">
    <property type="entry name" value="DUF6594 DOMAIN-CONTAINING PROTEIN-RELATED"/>
    <property type="match status" value="1"/>
</dbReference>
<sequence length="147" mass="15697">MAFATTPDIRDGFRGLAGFLVPHMDSGLTGPRKTGIVNYADRKFKSLARATTVLLSTVLPSIAVLGLYYIDSLSSRLLAIIEFSASFSPVLALFTNARPIEIFTATASFAAVQVVFVRGTDPSATRSCECISQSSDDSTVNIPAPFQ</sequence>
<evidence type="ECO:0000259" key="2">
    <source>
        <dbReference type="Pfam" id="PF20237"/>
    </source>
</evidence>
<keyword evidence="4" id="KW-1185">Reference proteome</keyword>
<feature type="transmembrane region" description="Helical" evidence="1">
    <location>
        <begin position="52"/>
        <end position="70"/>
    </location>
</feature>
<proteinExistence type="predicted"/>
<dbReference type="PANTHER" id="PTHR34502:SF5">
    <property type="entry name" value="DUF6594 DOMAIN-CONTAINING PROTEIN"/>
    <property type="match status" value="1"/>
</dbReference>
<evidence type="ECO:0000313" key="3">
    <source>
        <dbReference type="EMBL" id="KAF2007379.1"/>
    </source>
</evidence>
<keyword evidence="1" id="KW-1133">Transmembrane helix</keyword>
<accession>A0A6A5X386</accession>
<reference evidence="3" key="1">
    <citation type="journal article" date="2020" name="Stud. Mycol.">
        <title>101 Dothideomycetes genomes: a test case for predicting lifestyles and emergence of pathogens.</title>
        <authorList>
            <person name="Haridas S."/>
            <person name="Albert R."/>
            <person name="Binder M."/>
            <person name="Bloem J."/>
            <person name="Labutti K."/>
            <person name="Salamov A."/>
            <person name="Andreopoulos B."/>
            <person name="Baker S."/>
            <person name="Barry K."/>
            <person name="Bills G."/>
            <person name="Bluhm B."/>
            <person name="Cannon C."/>
            <person name="Castanera R."/>
            <person name="Culley D."/>
            <person name="Daum C."/>
            <person name="Ezra D."/>
            <person name="Gonzalez J."/>
            <person name="Henrissat B."/>
            <person name="Kuo A."/>
            <person name="Liang C."/>
            <person name="Lipzen A."/>
            <person name="Lutzoni F."/>
            <person name="Magnuson J."/>
            <person name="Mondo S."/>
            <person name="Nolan M."/>
            <person name="Ohm R."/>
            <person name="Pangilinan J."/>
            <person name="Park H.-J."/>
            <person name="Ramirez L."/>
            <person name="Alfaro M."/>
            <person name="Sun H."/>
            <person name="Tritt A."/>
            <person name="Yoshinaga Y."/>
            <person name="Zwiers L.-H."/>
            <person name="Turgeon B."/>
            <person name="Goodwin S."/>
            <person name="Spatafora J."/>
            <person name="Crous P."/>
            <person name="Grigoriev I."/>
        </authorList>
    </citation>
    <scope>NUCLEOTIDE SEQUENCE</scope>
    <source>
        <strain evidence="3">CBS 123094</strain>
    </source>
</reference>
<organism evidence="3 4">
    <name type="scientific">Amniculicola lignicola CBS 123094</name>
    <dbReference type="NCBI Taxonomy" id="1392246"/>
    <lineage>
        <taxon>Eukaryota</taxon>
        <taxon>Fungi</taxon>
        <taxon>Dikarya</taxon>
        <taxon>Ascomycota</taxon>
        <taxon>Pezizomycotina</taxon>
        <taxon>Dothideomycetes</taxon>
        <taxon>Pleosporomycetidae</taxon>
        <taxon>Pleosporales</taxon>
        <taxon>Amniculicolaceae</taxon>
        <taxon>Amniculicola</taxon>
    </lineage>
</organism>
<dbReference type="OrthoDB" id="5342093at2759"/>
<protein>
    <recommendedName>
        <fullName evidence="2">DUF6594 domain-containing protein</fullName>
    </recommendedName>
</protein>
<dbReference type="InterPro" id="IPR046529">
    <property type="entry name" value="DUF6594"/>
</dbReference>
<dbReference type="Pfam" id="PF20237">
    <property type="entry name" value="DUF6594"/>
    <property type="match status" value="1"/>
</dbReference>